<evidence type="ECO:0000313" key="6">
    <source>
        <dbReference type="EMBL" id="QNM09688.1"/>
    </source>
</evidence>
<dbReference type="EMBL" id="CP060635">
    <property type="protein sequence ID" value="QNM09688.1"/>
    <property type="molecule type" value="Genomic_DNA"/>
</dbReference>
<proteinExistence type="inferred from homology"/>
<sequence length="519" mass="56598">MSRHLTLGIDIGTSSVKARILNTATNQVVAAGQQAHPLILSKPGYAEQEGDSYWNAVVSAIRQCLACGDFANDIAGVGISGLVGVALPIDTNGKPIRPGMIWMDARAEEECEDIRRSVGEKAINDNNGNRIACWFVEPKALWMKKHEPELFEKTYKFLSPAGYCTYRLSSAFTINKGDAGLFYPYNYQEGEWNPELAEKIGIPIDKYPKIYNSDDVIGTVTERAAQETGLRKGTVVVAGGTDISSAALGCGVTKAGQAYYSMGTGSNLGIMIPTEDRKDEYRILKWPHVLNGLTMFDAPMAFTGASLNWYRDTFAEHEVLMAKQAGLNVFSLFDKYASASDPGAGGLLYLPYMGNTLSPNWNPSSKGIFFGASIGTTKADWLRALMEGVAFDLFSNIKIALASGAKIDKLTLNGGPTKSSFWNRITADVTGIPLETTNVDEAAPLGDAILAAKGAGIYQSLTEPLSHLVKVTGSIEPDPAVHEMYMDFYTIWERVYQNLKSELDDHHKLLFKYNMGKKS</sequence>
<keyword evidence="3 6" id="KW-0418">Kinase</keyword>
<dbReference type="Proteomes" id="UP000515860">
    <property type="component" value="Chromosome"/>
</dbReference>
<dbReference type="Pfam" id="PF02782">
    <property type="entry name" value="FGGY_C"/>
    <property type="match status" value="1"/>
</dbReference>
<dbReference type="SUPFAM" id="SSF53067">
    <property type="entry name" value="Actin-like ATPase domain"/>
    <property type="match status" value="2"/>
</dbReference>
<feature type="domain" description="Carbohydrate kinase FGGY N-terminal" evidence="4">
    <location>
        <begin position="6"/>
        <end position="249"/>
    </location>
</feature>
<dbReference type="PANTHER" id="PTHR43095">
    <property type="entry name" value="SUGAR KINASE"/>
    <property type="match status" value="1"/>
</dbReference>
<dbReference type="GO" id="GO:0005975">
    <property type="term" value="P:carbohydrate metabolic process"/>
    <property type="evidence" value="ECO:0007669"/>
    <property type="project" value="InterPro"/>
</dbReference>
<feature type="domain" description="Carbohydrate kinase FGGY C-terminal" evidence="5">
    <location>
        <begin position="258"/>
        <end position="453"/>
    </location>
</feature>
<dbReference type="RefSeq" id="WP_118643707.1">
    <property type="nucleotide sequence ID" value="NZ_CP060635.1"/>
</dbReference>
<gene>
    <name evidence="6" type="ORF">H9Q79_05205</name>
</gene>
<dbReference type="InterPro" id="IPR043129">
    <property type="entry name" value="ATPase_NBD"/>
</dbReference>
<dbReference type="PIRSF" id="PIRSF000538">
    <property type="entry name" value="GlpK"/>
    <property type="match status" value="1"/>
</dbReference>
<evidence type="ECO:0000259" key="4">
    <source>
        <dbReference type="Pfam" id="PF00370"/>
    </source>
</evidence>
<dbReference type="Pfam" id="PF00370">
    <property type="entry name" value="FGGY_N"/>
    <property type="match status" value="1"/>
</dbReference>
<protein>
    <submittedName>
        <fullName evidence="6">Sugar kinase</fullName>
    </submittedName>
</protein>
<evidence type="ECO:0000256" key="2">
    <source>
        <dbReference type="ARBA" id="ARBA00022679"/>
    </source>
</evidence>
<evidence type="ECO:0000256" key="3">
    <source>
        <dbReference type="ARBA" id="ARBA00022777"/>
    </source>
</evidence>
<dbReference type="InterPro" id="IPR050406">
    <property type="entry name" value="FGGY_Carb_Kinase"/>
</dbReference>
<evidence type="ECO:0000259" key="5">
    <source>
        <dbReference type="Pfam" id="PF02782"/>
    </source>
</evidence>
<keyword evidence="7" id="KW-1185">Reference proteome</keyword>
<comment type="similarity">
    <text evidence="1">Belongs to the FGGY kinase family.</text>
</comment>
<dbReference type="Gene3D" id="3.30.420.40">
    <property type="match status" value="2"/>
</dbReference>
<dbReference type="CDD" id="cd07804">
    <property type="entry name" value="ASKHA_NBD_FGGY_RrXK-like"/>
    <property type="match status" value="1"/>
</dbReference>
<dbReference type="AlphaFoldDB" id="A0A7G9GFV6"/>
<reference evidence="6 7" key="1">
    <citation type="submission" date="2020-08" db="EMBL/GenBank/DDBJ databases">
        <authorList>
            <person name="Liu C."/>
            <person name="Sun Q."/>
        </authorList>
    </citation>
    <scope>NUCLEOTIDE SEQUENCE [LARGE SCALE GENOMIC DNA]</scope>
    <source>
        <strain evidence="6 7">NSJ-29</strain>
    </source>
</reference>
<dbReference type="InterPro" id="IPR000577">
    <property type="entry name" value="Carb_kinase_FGGY"/>
</dbReference>
<keyword evidence="2" id="KW-0808">Transferase</keyword>
<dbReference type="GO" id="GO:0016301">
    <property type="term" value="F:kinase activity"/>
    <property type="evidence" value="ECO:0007669"/>
    <property type="project" value="UniProtKB-KW"/>
</dbReference>
<evidence type="ECO:0000313" key="7">
    <source>
        <dbReference type="Proteomes" id="UP000515860"/>
    </source>
</evidence>
<dbReference type="KEGG" id="whj:H9Q79_05205"/>
<accession>A0A7G9GFV6</accession>
<organism evidence="6 7">
    <name type="scientific">Wansuia hejianensis</name>
    <dbReference type="NCBI Taxonomy" id="2763667"/>
    <lineage>
        <taxon>Bacteria</taxon>
        <taxon>Bacillati</taxon>
        <taxon>Bacillota</taxon>
        <taxon>Clostridia</taxon>
        <taxon>Lachnospirales</taxon>
        <taxon>Lachnospiraceae</taxon>
        <taxon>Wansuia</taxon>
    </lineage>
</organism>
<evidence type="ECO:0000256" key="1">
    <source>
        <dbReference type="ARBA" id="ARBA00009156"/>
    </source>
</evidence>
<dbReference type="PANTHER" id="PTHR43095:SF5">
    <property type="entry name" value="XYLULOSE KINASE"/>
    <property type="match status" value="1"/>
</dbReference>
<name>A0A7G9GFV6_9FIRM</name>
<dbReference type="InterPro" id="IPR018485">
    <property type="entry name" value="FGGY_C"/>
</dbReference>
<dbReference type="InterPro" id="IPR018484">
    <property type="entry name" value="FGGY_N"/>
</dbReference>